<dbReference type="EMBL" id="MLJW01000023">
    <property type="protein sequence ID" value="OIR10416.1"/>
    <property type="molecule type" value="Genomic_DNA"/>
</dbReference>
<comment type="caution">
    <text evidence="2">The sequence shown here is derived from an EMBL/GenBank/DDBJ whole genome shotgun (WGS) entry which is preliminary data.</text>
</comment>
<evidence type="ECO:0000313" key="2">
    <source>
        <dbReference type="EMBL" id="OIR10416.1"/>
    </source>
</evidence>
<dbReference type="Pfam" id="PF04453">
    <property type="entry name" value="LptD"/>
    <property type="match status" value="1"/>
</dbReference>
<dbReference type="PANTHER" id="PTHR30189:SF1">
    <property type="entry name" value="LPS-ASSEMBLY PROTEIN LPTD"/>
    <property type="match status" value="1"/>
</dbReference>
<dbReference type="PANTHER" id="PTHR30189">
    <property type="entry name" value="LPS-ASSEMBLY PROTEIN"/>
    <property type="match status" value="1"/>
</dbReference>
<sequence length="749" mass="83129">MPFRFSPVAILILGMFPLTGHTEDAALPLKMDRTFKRHPVAADGAAAFINAQHVEAKKDDQIEASGDVELRQSGQVISAGHLIYGQVSKDVLAEGEVRFEQPGVIVTGPVLKLNLATDLGEMSQPQFEFPDNHARGTAETMHILGKKSYSFDNTTFTTCPVGNDDWLLTTNRLDIDRTTQIGISHQTVVDFKGVPILYTPWMDFALNDSRRSGFLAPTFGSTSTGGTEFSLPYYWNLAPNADATITPRLIAKRGTQYNNEFRYLEPTYAGQIHYEELSGDHLTNTSRSFLAMKHTQNLGGGLGYAMDVSRVSDDNYFRDLSTTVMGTSQTILMRDNALTYNTGPWAAVARVQSFQTLQDPLAPVVAPYRRQPQLLLNGQGAYGDADVRFASEYVDFRHDTLVSGERLVLNPSVSYPLLDDLGYYLTPKLGLHYTQYKMGANNTSLLPDATRTVPIFSVDGGMTFERDMPSFLGGDYLQTLEPRLFYTYIPYRNQSQMPVYDSALAPLTFGQLFTENRFFGSDRVGDANAISVAMTSRVIDNVGGTERLRVMLGERFSFKAPQVYMYTPAENTARSDILAGLGGKLTKAWTLDSLYEYNPNQAQTMMYNVTANYRPEPGKLLNLGYRYTSETLALNTGLPYALRQADISTEWPLFGRWLGVARLSYSLIDKSPVESLAGLEYNEACWTMRFVAQSIVTAINVKSTGIFIQLELNDLVRIGSDPLDALRLSVPGYTKMNSLPAAQPDPGLR</sequence>
<reference evidence="2" key="1">
    <citation type="submission" date="2016-10" db="EMBL/GenBank/DDBJ databases">
        <title>Sequence of Gallionella enrichment culture.</title>
        <authorList>
            <person name="Poehlein A."/>
            <person name="Muehling M."/>
            <person name="Daniel R."/>
        </authorList>
    </citation>
    <scope>NUCLEOTIDE SEQUENCE</scope>
</reference>
<dbReference type="GO" id="GO:0015920">
    <property type="term" value="P:lipopolysaccharide transport"/>
    <property type="evidence" value="ECO:0007669"/>
    <property type="project" value="InterPro"/>
</dbReference>
<organism evidence="2">
    <name type="scientific">mine drainage metagenome</name>
    <dbReference type="NCBI Taxonomy" id="410659"/>
    <lineage>
        <taxon>unclassified sequences</taxon>
        <taxon>metagenomes</taxon>
        <taxon>ecological metagenomes</taxon>
    </lineage>
</organism>
<dbReference type="InterPro" id="IPR020889">
    <property type="entry name" value="LipoPS_assembly_LptD"/>
</dbReference>
<evidence type="ECO:0000259" key="1">
    <source>
        <dbReference type="Pfam" id="PF04453"/>
    </source>
</evidence>
<dbReference type="InterPro" id="IPR007543">
    <property type="entry name" value="LptD_C"/>
</dbReference>
<dbReference type="HAMAP" id="MF_01411">
    <property type="entry name" value="LPS_assembly_LptD"/>
    <property type="match status" value="1"/>
</dbReference>
<dbReference type="GO" id="GO:0043165">
    <property type="term" value="P:Gram-negative-bacterium-type cell outer membrane assembly"/>
    <property type="evidence" value="ECO:0007669"/>
    <property type="project" value="InterPro"/>
</dbReference>
<accession>A0A1J5T2E5</accession>
<feature type="domain" description="LptD C-terminal" evidence="1">
    <location>
        <begin position="286"/>
        <end position="657"/>
    </location>
</feature>
<proteinExistence type="inferred from homology"/>
<name>A0A1J5T2E5_9ZZZZ</name>
<gene>
    <name evidence="2" type="primary">lptD_3</name>
    <name evidence="2" type="ORF">GALL_77280</name>
</gene>
<dbReference type="GO" id="GO:1990351">
    <property type="term" value="C:transporter complex"/>
    <property type="evidence" value="ECO:0007669"/>
    <property type="project" value="TreeGrafter"/>
</dbReference>
<dbReference type="InterPro" id="IPR050218">
    <property type="entry name" value="LptD"/>
</dbReference>
<dbReference type="GO" id="GO:0009279">
    <property type="term" value="C:cell outer membrane"/>
    <property type="evidence" value="ECO:0007669"/>
    <property type="project" value="InterPro"/>
</dbReference>
<dbReference type="AlphaFoldDB" id="A0A1J5T2E5"/>
<protein>
    <submittedName>
        <fullName evidence="2">LPS-assembly protein LptD</fullName>
    </submittedName>
</protein>